<dbReference type="InterPro" id="IPR038396">
    <property type="entry name" value="SpoIIAA-like_sf"/>
</dbReference>
<comment type="caution">
    <text evidence="1">The sequence shown here is derived from an EMBL/GenBank/DDBJ whole genome shotgun (WGS) entry which is preliminary data.</text>
</comment>
<dbReference type="EMBL" id="JBELQA010000010">
    <property type="protein sequence ID" value="MFL9832231.1"/>
    <property type="molecule type" value="Genomic_DNA"/>
</dbReference>
<protein>
    <submittedName>
        <fullName evidence="1">STAS/SEC14 domain-containing protein</fullName>
    </submittedName>
</protein>
<proteinExistence type="predicted"/>
<name>A0ABW8XYK9_9FLAO</name>
<keyword evidence="2" id="KW-1185">Reference proteome</keyword>
<dbReference type="SUPFAM" id="SSF52091">
    <property type="entry name" value="SpoIIaa-like"/>
    <property type="match status" value="1"/>
</dbReference>
<dbReference type="Pfam" id="PF11964">
    <property type="entry name" value="SpoIIAA-like"/>
    <property type="match status" value="1"/>
</dbReference>
<sequence length="126" mass="14301">MIELIKTVPNTIAAFRITGEVCQEDYKAIVIPEVENLIKQINYINLLLVLETDLENFATCAWAQDAMLGLQNMGRWNRGAIVTNSETIITFTNGFCNLVSGEFKGFKKEEYDHAVLWVSEELLLNE</sequence>
<reference evidence="1 2" key="1">
    <citation type="submission" date="2024-06" db="EMBL/GenBank/DDBJ databases">
        <authorList>
            <person name="Kaempfer P."/>
            <person name="Viver T."/>
        </authorList>
    </citation>
    <scope>NUCLEOTIDE SEQUENCE [LARGE SCALE GENOMIC DNA]</scope>
    <source>
        <strain evidence="1 2">ST-87</strain>
    </source>
</reference>
<gene>
    <name evidence="1" type="ORF">ABS764_15370</name>
</gene>
<evidence type="ECO:0000313" key="1">
    <source>
        <dbReference type="EMBL" id="MFL9832231.1"/>
    </source>
</evidence>
<dbReference type="InterPro" id="IPR036513">
    <property type="entry name" value="STAS_dom_sf"/>
</dbReference>
<evidence type="ECO:0000313" key="2">
    <source>
        <dbReference type="Proteomes" id="UP001629260"/>
    </source>
</evidence>
<dbReference type="RefSeq" id="WP_408082679.1">
    <property type="nucleotide sequence ID" value="NZ_JBELQA010000010.1"/>
</dbReference>
<dbReference type="Gene3D" id="3.40.50.10600">
    <property type="entry name" value="SpoIIaa-like domains"/>
    <property type="match status" value="1"/>
</dbReference>
<dbReference type="InterPro" id="IPR021866">
    <property type="entry name" value="SpoIIAA-like"/>
</dbReference>
<organism evidence="1 2">
    <name type="scientific">Flavobacterium plantiphilum</name>
    <dbReference type="NCBI Taxonomy" id="3163297"/>
    <lineage>
        <taxon>Bacteria</taxon>
        <taxon>Pseudomonadati</taxon>
        <taxon>Bacteroidota</taxon>
        <taxon>Flavobacteriia</taxon>
        <taxon>Flavobacteriales</taxon>
        <taxon>Flavobacteriaceae</taxon>
        <taxon>Flavobacterium</taxon>
    </lineage>
</organism>
<accession>A0ABW8XYK9</accession>
<dbReference type="Proteomes" id="UP001629260">
    <property type="component" value="Unassembled WGS sequence"/>
</dbReference>